<dbReference type="RefSeq" id="WP_340356857.1">
    <property type="nucleotide sequence ID" value="NZ_JBBKZU010000004.1"/>
</dbReference>
<dbReference type="EMBL" id="JBBKZU010000004">
    <property type="protein sequence ID" value="MEJ8811570.1"/>
    <property type="molecule type" value="Genomic_DNA"/>
</dbReference>
<dbReference type="PANTHER" id="PTHR37957">
    <property type="entry name" value="BLR7070 PROTEIN"/>
    <property type="match status" value="1"/>
</dbReference>
<evidence type="ECO:0000313" key="3">
    <source>
        <dbReference type="Proteomes" id="UP001365846"/>
    </source>
</evidence>
<proteinExistence type="predicted"/>
<dbReference type="PANTHER" id="PTHR37957:SF1">
    <property type="entry name" value="PHYTASE-LIKE DOMAIN-CONTAINING PROTEIN"/>
    <property type="match status" value="1"/>
</dbReference>
<accession>A0ABU8VDC1</accession>
<dbReference type="InterPro" id="IPR027372">
    <property type="entry name" value="Phytase-like_dom"/>
</dbReference>
<protein>
    <submittedName>
        <fullName evidence="2">Esterase-like activity of phytase family protein</fullName>
    </submittedName>
</protein>
<dbReference type="Pfam" id="PF13449">
    <property type="entry name" value="Phytase-like"/>
    <property type="match status" value="1"/>
</dbReference>
<reference evidence="2 3" key="1">
    <citation type="submission" date="2024-03" db="EMBL/GenBank/DDBJ databases">
        <title>Novel species of the genus Variovorax.</title>
        <authorList>
            <person name="Liu Q."/>
            <person name="Xin Y.-H."/>
        </authorList>
    </citation>
    <scope>NUCLEOTIDE SEQUENCE [LARGE SCALE GENOMIC DNA]</scope>
    <source>
        <strain evidence="2 3">KACC 18899</strain>
    </source>
</reference>
<gene>
    <name evidence="2" type="ORF">WKW77_10875</name>
</gene>
<evidence type="ECO:0000259" key="1">
    <source>
        <dbReference type="Pfam" id="PF13449"/>
    </source>
</evidence>
<feature type="domain" description="Phytase-like" evidence="1">
    <location>
        <begin position="60"/>
        <end position="369"/>
    </location>
</feature>
<keyword evidence="3" id="KW-1185">Reference proteome</keyword>
<dbReference type="SUPFAM" id="SSF75011">
    <property type="entry name" value="3-carboxy-cis,cis-mucoante lactonizing enzyme"/>
    <property type="match status" value="1"/>
</dbReference>
<organism evidence="2 3">
    <name type="scientific">Variovorax ureilyticus</name>
    <dbReference type="NCBI Taxonomy" id="1836198"/>
    <lineage>
        <taxon>Bacteria</taxon>
        <taxon>Pseudomonadati</taxon>
        <taxon>Pseudomonadota</taxon>
        <taxon>Betaproteobacteria</taxon>
        <taxon>Burkholderiales</taxon>
        <taxon>Comamonadaceae</taxon>
        <taxon>Variovorax</taxon>
    </lineage>
</organism>
<dbReference type="Proteomes" id="UP001365846">
    <property type="component" value="Unassembled WGS sequence"/>
</dbReference>
<name>A0ABU8VDC1_9BURK</name>
<evidence type="ECO:0000313" key="2">
    <source>
        <dbReference type="EMBL" id="MEJ8811570.1"/>
    </source>
</evidence>
<sequence length="384" mass="41907">MHDLALPGFTRRRALWAAGALAFAAAGCRSGVEPAGNGSRRLHLVAESRLQHRLSFDGTSVGGLSGIDYDRRRGEYLLLSDDRSDFAPARFYAMQWSPVANAEPPRPVGVTYLRQADGALWPRRREAAPEVAVPDPEAIRWRPETDTLLWTSEGDPQRGFGQAFYECRRDGSLVRQIALPAMFDAADDRGRGPRENLGLEGLALTPDGRHAWLAMEAALRQDGPVPSFTSPGGPCRFTQIELSSGKAVRQIAYVPDPIPRRPLLPGTYADNGVSEILMIDADRMLVLERAYAVGAGNSLRLYEIDTRHGSDVLALDALASDNHRPAPKTLVADFAALGLSRLDNTEGLCWGPDLPNGHRLLVAVSDDNFNPLQITQFAAFEFTG</sequence>
<comment type="caution">
    <text evidence="2">The sequence shown here is derived from an EMBL/GenBank/DDBJ whole genome shotgun (WGS) entry which is preliminary data.</text>
</comment>